<dbReference type="RefSeq" id="WP_150038794.1">
    <property type="nucleotide sequence ID" value="NZ_OW485601.1"/>
</dbReference>
<evidence type="ECO:0000313" key="11">
    <source>
        <dbReference type="Proteomes" id="UP000325255"/>
    </source>
</evidence>
<evidence type="ECO:0000256" key="3">
    <source>
        <dbReference type="ARBA" id="ARBA00022448"/>
    </source>
</evidence>
<name>A0A5M6J146_9PROT</name>
<keyword evidence="11" id="KW-1185">Reference proteome</keyword>
<evidence type="ECO:0000256" key="5">
    <source>
        <dbReference type="ARBA" id="ARBA00022692"/>
    </source>
</evidence>
<dbReference type="PRINTS" id="PR00758">
    <property type="entry name" value="ARSENICPUMP"/>
</dbReference>
<dbReference type="InterPro" id="IPR051475">
    <property type="entry name" value="Diverse_Ion_Transporter"/>
</dbReference>
<keyword evidence="7 8" id="KW-0472">Membrane</keyword>
<feature type="domain" description="Citrate transporter-like" evidence="9">
    <location>
        <begin position="19"/>
        <end position="379"/>
    </location>
</feature>
<evidence type="ECO:0000256" key="7">
    <source>
        <dbReference type="ARBA" id="ARBA00023136"/>
    </source>
</evidence>
<evidence type="ECO:0000256" key="6">
    <source>
        <dbReference type="ARBA" id="ARBA00022989"/>
    </source>
</evidence>
<feature type="transmembrane region" description="Helical" evidence="8">
    <location>
        <begin position="30"/>
        <end position="47"/>
    </location>
</feature>
<dbReference type="InterPro" id="IPR000802">
    <property type="entry name" value="Arsenical_pump_ArsB"/>
</dbReference>
<feature type="transmembrane region" description="Helical" evidence="8">
    <location>
        <begin position="289"/>
        <end position="313"/>
    </location>
</feature>
<feature type="transmembrane region" description="Helical" evidence="8">
    <location>
        <begin position="333"/>
        <end position="356"/>
    </location>
</feature>
<feature type="transmembrane region" description="Helical" evidence="8">
    <location>
        <begin position="134"/>
        <end position="155"/>
    </location>
</feature>
<gene>
    <name evidence="10" type="ORF">F1189_01565</name>
</gene>
<dbReference type="Proteomes" id="UP000325255">
    <property type="component" value="Unassembled WGS sequence"/>
</dbReference>
<comment type="caution">
    <text evidence="10">The sequence shown here is derived from an EMBL/GenBank/DDBJ whole genome shotgun (WGS) entry which is preliminary data.</text>
</comment>
<dbReference type="EMBL" id="VWPK01000002">
    <property type="protein sequence ID" value="KAA5614310.1"/>
    <property type="molecule type" value="Genomic_DNA"/>
</dbReference>
<feature type="transmembrane region" description="Helical" evidence="8">
    <location>
        <begin position="368"/>
        <end position="393"/>
    </location>
</feature>
<comment type="similarity">
    <text evidence="2">Belongs to the CitM (TC 2.A.11) transporter family.</text>
</comment>
<dbReference type="CDD" id="cd01116">
    <property type="entry name" value="P_permease"/>
    <property type="match status" value="1"/>
</dbReference>
<dbReference type="InterPro" id="IPR004680">
    <property type="entry name" value="Cit_transptr-like_dom"/>
</dbReference>
<feature type="transmembrane region" description="Helical" evidence="8">
    <location>
        <begin position="175"/>
        <end position="197"/>
    </location>
</feature>
<dbReference type="GO" id="GO:0015105">
    <property type="term" value="F:arsenite transmembrane transporter activity"/>
    <property type="evidence" value="ECO:0007669"/>
    <property type="project" value="InterPro"/>
</dbReference>
<keyword evidence="5 8" id="KW-0812">Transmembrane</keyword>
<keyword evidence="6 8" id="KW-1133">Transmembrane helix</keyword>
<dbReference type="PANTHER" id="PTHR43568:SF1">
    <property type="entry name" value="P PROTEIN"/>
    <property type="match status" value="1"/>
</dbReference>
<keyword evidence="4" id="KW-1003">Cell membrane</keyword>
<feature type="transmembrane region" description="Helical" evidence="8">
    <location>
        <begin position="226"/>
        <end position="246"/>
    </location>
</feature>
<proteinExistence type="inferred from homology"/>
<evidence type="ECO:0000256" key="8">
    <source>
        <dbReference type="SAM" id="Phobius"/>
    </source>
</evidence>
<feature type="transmembrane region" description="Helical" evidence="8">
    <location>
        <begin position="413"/>
        <end position="434"/>
    </location>
</feature>
<evidence type="ECO:0000259" key="9">
    <source>
        <dbReference type="Pfam" id="PF03600"/>
    </source>
</evidence>
<keyword evidence="3" id="KW-0813">Transport</keyword>
<dbReference type="Pfam" id="PF03600">
    <property type="entry name" value="CitMHS"/>
    <property type="match status" value="1"/>
</dbReference>
<feature type="transmembrane region" description="Helical" evidence="8">
    <location>
        <begin position="59"/>
        <end position="77"/>
    </location>
</feature>
<organism evidence="10 11">
    <name type="scientific">Rhodovastum atsumiense</name>
    <dbReference type="NCBI Taxonomy" id="504468"/>
    <lineage>
        <taxon>Bacteria</taxon>
        <taxon>Pseudomonadati</taxon>
        <taxon>Pseudomonadota</taxon>
        <taxon>Alphaproteobacteria</taxon>
        <taxon>Acetobacterales</taxon>
        <taxon>Acetobacteraceae</taxon>
        <taxon>Rhodovastum</taxon>
    </lineage>
</organism>
<accession>A0A5M6J146</accession>
<dbReference type="GO" id="GO:0005886">
    <property type="term" value="C:plasma membrane"/>
    <property type="evidence" value="ECO:0007669"/>
    <property type="project" value="UniProtKB-SubCell"/>
</dbReference>
<evidence type="ECO:0000256" key="1">
    <source>
        <dbReference type="ARBA" id="ARBA00004651"/>
    </source>
</evidence>
<dbReference type="PANTHER" id="PTHR43568">
    <property type="entry name" value="P PROTEIN"/>
    <property type="match status" value="1"/>
</dbReference>
<evidence type="ECO:0000313" key="10">
    <source>
        <dbReference type="EMBL" id="KAA5614310.1"/>
    </source>
</evidence>
<protein>
    <submittedName>
        <fullName evidence="10">ArsB/NhaD family transporter</fullName>
    </submittedName>
</protein>
<dbReference type="AlphaFoldDB" id="A0A5M6J146"/>
<comment type="subcellular location">
    <subcellularLocation>
        <location evidence="1">Cell membrane</location>
        <topology evidence="1">Multi-pass membrane protein</topology>
    </subcellularLocation>
</comment>
<dbReference type="OrthoDB" id="9774335at2"/>
<sequence>MFAALPPVLIAVPVLVVTYALIIADRFDRSVIALLGGGTMILLGVLTQDEAIAGIDFNTIGLLTGMMLLVAISRRSGVFEYLAIRAAQLVRGSPSGLLVSLTLVTALLSSLLDNVTTVLLVAPVTIAIARRLGVAPFVFLVAEVTASNLGGTATLVGDPPNILIGSAADLSFNDFLLHMAPAALLALLTQVLVLHVLQGRTMAAGAAARTAVMAMRAREAIVDARGLRHAGTVFGLVLLGFCTARATGLEPGAIALTGGAALLLLDNLGHRRDAQFSRIMATYGEIDWITIFFFVGLFIVVRGVEVTGALAWIAGQITAATAGNPLLTASVVLWSAAILSAVIDNIPFVAAMIPVLQAMAPGLGGDAALLPLWVALSLGACFGGNGTLVGASANLTVAGIAQREGIPFGFGRYTRAALPLTLLSVVIAQAYLWLRYF</sequence>
<evidence type="ECO:0000256" key="2">
    <source>
        <dbReference type="ARBA" id="ARBA00009843"/>
    </source>
</evidence>
<reference evidence="10 11" key="1">
    <citation type="submission" date="2019-09" db="EMBL/GenBank/DDBJ databases">
        <title>Genome sequence of Rhodovastum atsumiense, a diverse member of the Acetobacteraceae family of non-sulfur purple photosynthetic bacteria.</title>
        <authorList>
            <person name="Meyer T."/>
            <person name="Kyndt J."/>
        </authorList>
    </citation>
    <scope>NUCLEOTIDE SEQUENCE [LARGE SCALE GENOMIC DNA]</scope>
    <source>
        <strain evidence="10 11">DSM 21279</strain>
    </source>
</reference>
<evidence type="ECO:0000256" key="4">
    <source>
        <dbReference type="ARBA" id="ARBA00022475"/>
    </source>
</evidence>